<sequence length="329" mass="35600">MSNEDDGGYSDLAPSVRRKIDEAFDSAVLSSTPYSVFQPRTASNHLPPGGFLPDDPSPGRFVRDSPPPGGFLPETPQHLGTDRGEVPTDIPLSLIPVALQLLNLQPDDDDVLSVFHNAASGWNRHSTSEYPQDGLVSRRDWRAVCAALLDPGLARDDPDMDDASSPSDALTADVDEASDSGQDYRESDSNMDDDQNSDDDSDYHEGGFIQSKRPAGEATSKTVSKTSRGRGRKASTISSENGSEAETGLSGQQKKECRAAFALFFPDAPDETLDKARIRIKDVTRAAALIKEKLSAEEIVDMLEAFSSSPDKSVGLEDFERMMVATKMV</sequence>
<dbReference type="AlphaFoldDB" id="A0A2G8RU95"/>
<feature type="compositionally biased region" description="Polar residues" evidence="1">
    <location>
        <begin position="35"/>
        <end position="44"/>
    </location>
</feature>
<gene>
    <name evidence="2" type="ORF">GSI_12976</name>
</gene>
<feature type="compositionally biased region" description="Polar residues" evidence="1">
    <location>
        <begin position="235"/>
        <end position="252"/>
    </location>
</feature>
<dbReference type="Gene3D" id="1.10.238.10">
    <property type="entry name" value="EF-hand"/>
    <property type="match status" value="1"/>
</dbReference>
<evidence type="ECO:0000313" key="3">
    <source>
        <dbReference type="Proteomes" id="UP000230002"/>
    </source>
</evidence>
<protein>
    <recommendedName>
        <fullName evidence="4">EF-hand domain-containing protein</fullName>
    </recommendedName>
</protein>
<proteinExistence type="predicted"/>
<evidence type="ECO:0000256" key="1">
    <source>
        <dbReference type="SAM" id="MobiDB-lite"/>
    </source>
</evidence>
<evidence type="ECO:0008006" key="4">
    <source>
        <dbReference type="Google" id="ProtNLM"/>
    </source>
</evidence>
<reference evidence="2 3" key="1">
    <citation type="journal article" date="2015" name="Sci. Rep.">
        <title>Chromosome-level genome map provides insights into diverse defense mechanisms in the medicinal fungus Ganoderma sinense.</title>
        <authorList>
            <person name="Zhu Y."/>
            <person name="Xu J."/>
            <person name="Sun C."/>
            <person name="Zhou S."/>
            <person name="Xu H."/>
            <person name="Nelson D.R."/>
            <person name="Qian J."/>
            <person name="Song J."/>
            <person name="Luo H."/>
            <person name="Xiang L."/>
            <person name="Li Y."/>
            <person name="Xu Z."/>
            <person name="Ji A."/>
            <person name="Wang L."/>
            <person name="Lu S."/>
            <person name="Hayward A."/>
            <person name="Sun W."/>
            <person name="Li X."/>
            <person name="Schwartz D.C."/>
            <person name="Wang Y."/>
            <person name="Chen S."/>
        </authorList>
    </citation>
    <scope>NUCLEOTIDE SEQUENCE [LARGE SCALE GENOMIC DNA]</scope>
    <source>
        <strain evidence="2 3">ZZ0214-1</strain>
    </source>
</reference>
<feature type="compositionally biased region" description="Acidic residues" evidence="1">
    <location>
        <begin position="189"/>
        <end position="202"/>
    </location>
</feature>
<keyword evidence="3" id="KW-1185">Reference proteome</keyword>
<organism evidence="2 3">
    <name type="scientific">Ganoderma sinense ZZ0214-1</name>
    <dbReference type="NCBI Taxonomy" id="1077348"/>
    <lineage>
        <taxon>Eukaryota</taxon>
        <taxon>Fungi</taxon>
        <taxon>Dikarya</taxon>
        <taxon>Basidiomycota</taxon>
        <taxon>Agaricomycotina</taxon>
        <taxon>Agaricomycetes</taxon>
        <taxon>Polyporales</taxon>
        <taxon>Polyporaceae</taxon>
        <taxon>Ganoderma</taxon>
    </lineage>
</organism>
<comment type="caution">
    <text evidence="2">The sequence shown here is derived from an EMBL/GenBank/DDBJ whole genome shotgun (WGS) entry which is preliminary data.</text>
</comment>
<dbReference type="EMBL" id="AYKW01000056">
    <property type="protein sequence ID" value="PIL25087.1"/>
    <property type="molecule type" value="Genomic_DNA"/>
</dbReference>
<evidence type="ECO:0000313" key="2">
    <source>
        <dbReference type="EMBL" id="PIL25087.1"/>
    </source>
</evidence>
<feature type="region of interest" description="Disordered" evidence="1">
    <location>
        <begin position="35"/>
        <end position="88"/>
    </location>
</feature>
<name>A0A2G8RU95_9APHY</name>
<dbReference type="InterPro" id="IPR011992">
    <property type="entry name" value="EF-hand-dom_pair"/>
</dbReference>
<dbReference type="OrthoDB" id="2530165at2759"/>
<accession>A0A2G8RU95</accession>
<dbReference type="SUPFAM" id="SSF47473">
    <property type="entry name" value="EF-hand"/>
    <property type="match status" value="1"/>
</dbReference>
<dbReference type="Proteomes" id="UP000230002">
    <property type="component" value="Unassembled WGS sequence"/>
</dbReference>
<feature type="region of interest" description="Disordered" evidence="1">
    <location>
        <begin position="152"/>
        <end position="252"/>
    </location>
</feature>